<gene>
    <name evidence="1" type="ORF">NE536_13810</name>
</gene>
<dbReference type="SUPFAM" id="SSF52091">
    <property type="entry name" value="SpoIIaa-like"/>
    <property type="match status" value="1"/>
</dbReference>
<dbReference type="AlphaFoldDB" id="A0A9X2WVY4"/>
<reference evidence="1" key="1">
    <citation type="journal article" date="2023" name="Int. J. Syst. Evol. Microbiol.">
        <title>&lt;i&gt;Shewanella septentrionalis&lt;/i&gt; sp. nov. and &lt;i&gt;Shewanella holmiensis&lt;/i&gt; sp. nov., isolated from Baltic Sea water and sediments.</title>
        <authorList>
            <person name="Martin-Rodriguez A.J."/>
            <person name="Thorell K."/>
            <person name="Joffre E."/>
            <person name="Jensie-Markopoulos S."/>
            <person name="Moore E.R.B."/>
            <person name="Sjoling A."/>
        </authorList>
    </citation>
    <scope>NUCLEOTIDE SEQUENCE</scope>
    <source>
        <strain evidence="1">SP1W3</strain>
    </source>
</reference>
<protein>
    <submittedName>
        <fullName evidence="1">STAS/SEC14 domain-containing protein</fullName>
    </submittedName>
</protein>
<evidence type="ECO:0000313" key="2">
    <source>
        <dbReference type="Proteomes" id="UP001155604"/>
    </source>
</evidence>
<organism evidence="1 2">
    <name type="scientific">Shewanella septentrionalis</name>
    <dbReference type="NCBI Taxonomy" id="2952223"/>
    <lineage>
        <taxon>Bacteria</taxon>
        <taxon>Pseudomonadati</taxon>
        <taxon>Pseudomonadota</taxon>
        <taxon>Gammaproteobacteria</taxon>
        <taxon>Alteromonadales</taxon>
        <taxon>Shewanellaceae</taxon>
        <taxon>Shewanella</taxon>
    </lineage>
</organism>
<keyword evidence="2" id="KW-1185">Reference proteome</keyword>
<dbReference type="InterPro" id="IPR038396">
    <property type="entry name" value="SpoIIAA-like_sf"/>
</dbReference>
<name>A0A9X2WVY4_9GAMM</name>
<proteinExistence type="predicted"/>
<dbReference type="RefSeq" id="WP_063883572.1">
    <property type="nucleotide sequence ID" value="NZ_JAMTCC010000022.1"/>
</dbReference>
<dbReference type="Gene3D" id="3.40.50.10600">
    <property type="entry name" value="SpoIIaa-like domains"/>
    <property type="match status" value="1"/>
</dbReference>
<sequence length="120" mass="13095">MLTISSGHAHDILAVVASGRVNHEDVEGYLVPAIEAKLQDHASIRLWYEFAPEFEGISVAALWDDAVLGLFHLSDFSRVVMIANQAQTSAMVNALACMLPCPVKVFAADEQTQAKAWLDQ</sequence>
<accession>A0A9X2WVY4</accession>
<evidence type="ECO:0000313" key="1">
    <source>
        <dbReference type="EMBL" id="MCT7946435.1"/>
    </source>
</evidence>
<dbReference type="EMBL" id="JAMTCC010000022">
    <property type="protein sequence ID" value="MCT7946435.1"/>
    <property type="molecule type" value="Genomic_DNA"/>
</dbReference>
<dbReference type="Pfam" id="PF11964">
    <property type="entry name" value="SpoIIAA-like"/>
    <property type="match status" value="1"/>
</dbReference>
<comment type="caution">
    <text evidence="1">The sequence shown here is derived from an EMBL/GenBank/DDBJ whole genome shotgun (WGS) entry which is preliminary data.</text>
</comment>
<dbReference type="InterPro" id="IPR036513">
    <property type="entry name" value="STAS_dom_sf"/>
</dbReference>
<dbReference type="Proteomes" id="UP001155604">
    <property type="component" value="Unassembled WGS sequence"/>
</dbReference>
<dbReference type="InterPro" id="IPR021866">
    <property type="entry name" value="SpoIIAA-like"/>
</dbReference>